<dbReference type="Proteomes" id="UP000004090">
    <property type="component" value="Unassembled WGS sequence"/>
</dbReference>
<organism evidence="1 2">
    <name type="scientific">Amedibacillus dolichus DSM 3991</name>
    <dbReference type="NCBI Taxonomy" id="428127"/>
    <lineage>
        <taxon>Bacteria</taxon>
        <taxon>Bacillati</taxon>
        <taxon>Bacillota</taxon>
        <taxon>Erysipelotrichia</taxon>
        <taxon>Erysipelotrichales</taxon>
        <taxon>Erysipelotrichaceae</taxon>
        <taxon>Amedibacillus</taxon>
    </lineage>
</organism>
<protein>
    <submittedName>
        <fullName evidence="1">Uncharacterized protein</fullName>
    </submittedName>
</protein>
<name>A8RCE4_9FIRM</name>
<dbReference type="STRING" id="428127.EUBDOL_01364"/>
<reference evidence="1 2" key="2">
    <citation type="submission" date="2007-09" db="EMBL/GenBank/DDBJ databases">
        <authorList>
            <person name="Fulton L."/>
            <person name="Clifton S."/>
            <person name="Fulton B."/>
            <person name="Xu J."/>
            <person name="Minx P."/>
            <person name="Pepin K.H."/>
            <person name="Johnson M."/>
            <person name="Thiruvilangam P."/>
            <person name="Bhonagiri V."/>
            <person name="Nash W.E."/>
            <person name="Mardis E.R."/>
            <person name="Wilson R.K."/>
        </authorList>
    </citation>
    <scope>NUCLEOTIDE SEQUENCE [LARGE SCALE GENOMIC DNA]</scope>
    <source>
        <strain evidence="1 2">DSM 3991</strain>
    </source>
</reference>
<proteinExistence type="predicted"/>
<evidence type="ECO:0000313" key="1">
    <source>
        <dbReference type="EMBL" id="EDP11036.1"/>
    </source>
</evidence>
<accession>A8RCE4</accession>
<dbReference type="HOGENOM" id="CLU_3289815_0_0_9"/>
<evidence type="ECO:0000313" key="2">
    <source>
        <dbReference type="Proteomes" id="UP000004090"/>
    </source>
</evidence>
<dbReference type="EMBL" id="ABAW02000020">
    <property type="protein sequence ID" value="EDP11036.1"/>
    <property type="molecule type" value="Genomic_DNA"/>
</dbReference>
<sequence>MEISSRGKETILQEISFFVFILGSKEFDSIMQYFLYCNCL</sequence>
<dbReference type="AlphaFoldDB" id="A8RCE4"/>
<comment type="caution">
    <text evidence="1">The sequence shown here is derived from an EMBL/GenBank/DDBJ whole genome shotgun (WGS) entry which is preliminary data.</text>
</comment>
<reference evidence="1 2" key="1">
    <citation type="submission" date="2007-09" db="EMBL/GenBank/DDBJ databases">
        <title>Draft genome sequence of Eubacterium dolichum (DSM 3991).</title>
        <authorList>
            <person name="Sudarsanam P."/>
            <person name="Ley R."/>
            <person name="Guruge J."/>
            <person name="Turnbaugh P.J."/>
            <person name="Mahowald M."/>
            <person name="Liep D."/>
            <person name="Gordon J."/>
        </authorList>
    </citation>
    <scope>NUCLEOTIDE SEQUENCE [LARGE SCALE GENOMIC DNA]</scope>
    <source>
        <strain evidence="1 2">DSM 3991</strain>
    </source>
</reference>
<gene>
    <name evidence="1" type="ORF">EUBDOL_01364</name>
</gene>